<evidence type="ECO:0000313" key="3">
    <source>
        <dbReference type="Proteomes" id="UP000277204"/>
    </source>
</evidence>
<dbReference type="AlphaFoldDB" id="A0A183LGD8"/>
<organism evidence="2 3">
    <name type="scientific">Schistosoma margrebowiei</name>
    <dbReference type="NCBI Taxonomy" id="48269"/>
    <lineage>
        <taxon>Eukaryota</taxon>
        <taxon>Metazoa</taxon>
        <taxon>Spiralia</taxon>
        <taxon>Lophotrochozoa</taxon>
        <taxon>Platyhelminthes</taxon>
        <taxon>Trematoda</taxon>
        <taxon>Digenea</taxon>
        <taxon>Strigeidida</taxon>
        <taxon>Schistosomatoidea</taxon>
        <taxon>Schistosomatidae</taxon>
        <taxon>Schistosoma</taxon>
    </lineage>
</organism>
<feature type="region of interest" description="Disordered" evidence="1">
    <location>
        <begin position="151"/>
        <end position="175"/>
    </location>
</feature>
<evidence type="ECO:0000313" key="2">
    <source>
        <dbReference type="EMBL" id="VDO56289.1"/>
    </source>
</evidence>
<gene>
    <name evidence="2" type="ORF">SMRZ_LOCUS2863</name>
</gene>
<keyword evidence="3" id="KW-1185">Reference proteome</keyword>
<evidence type="ECO:0000256" key="1">
    <source>
        <dbReference type="SAM" id="MobiDB-lite"/>
    </source>
</evidence>
<name>A0A183LGD8_9TREM</name>
<feature type="compositionally biased region" description="Basic and acidic residues" evidence="1">
    <location>
        <begin position="151"/>
        <end position="165"/>
    </location>
</feature>
<protein>
    <submittedName>
        <fullName evidence="2">Uncharacterized protein</fullName>
    </submittedName>
</protein>
<accession>A0A183LGD8</accession>
<dbReference type="EMBL" id="UZAI01000768">
    <property type="protein sequence ID" value="VDO56289.1"/>
    <property type="molecule type" value="Genomic_DNA"/>
</dbReference>
<dbReference type="Proteomes" id="UP000277204">
    <property type="component" value="Unassembled WGS sequence"/>
</dbReference>
<sequence>MSQIKDSVRSGFAVAKQAAQRYAEKMSFSDRLQISGLTNSTPIGSNDVSTRQPANKKYVIVDVLSKKQLMIASKEWIVGKDLCAFPNDMVDIHLQKCDQPNENWSLMKCKVTHELGALTHRFLSSSVNEKDLGKLYDIATQGYFHDMRDKMMKRSRRKQDQKSEENMLNEPNHNRKPDVVLIDADCSNDPLLCNGILNKFHENISKESNPDVISYITYPHRAFDPCEKVVQCEARVLNDLDFDYNSDDFISTAVYPYHEVNSNVYSC</sequence>
<reference evidence="2 3" key="1">
    <citation type="submission" date="2018-11" db="EMBL/GenBank/DDBJ databases">
        <authorList>
            <consortium name="Pathogen Informatics"/>
        </authorList>
    </citation>
    <scope>NUCLEOTIDE SEQUENCE [LARGE SCALE GENOMIC DNA]</scope>
    <source>
        <strain evidence="2 3">Zambia</strain>
    </source>
</reference>
<proteinExistence type="predicted"/>